<evidence type="ECO:0000256" key="1">
    <source>
        <dbReference type="SAM" id="MobiDB-lite"/>
    </source>
</evidence>
<dbReference type="EMBL" id="LXQA010467180">
    <property type="protein sequence ID" value="MCI53679.1"/>
    <property type="molecule type" value="Genomic_DNA"/>
</dbReference>
<feature type="region of interest" description="Disordered" evidence="1">
    <location>
        <begin position="1"/>
        <end position="41"/>
    </location>
</feature>
<feature type="compositionally biased region" description="Polar residues" evidence="1">
    <location>
        <begin position="1"/>
        <end position="14"/>
    </location>
</feature>
<keyword evidence="3" id="KW-1185">Reference proteome</keyword>
<comment type="caution">
    <text evidence="2">The sequence shown here is derived from an EMBL/GenBank/DDBJ whole genome shotgun (WGS) entry which is preliminary data.</text>
</comment>
<protein>
    <submittedName>
        <fullName evidence="2">Uncharacterized protein</fullName>
    </submittedName>
</protein>
<evidence type="ECO:0000313" key="2">
    <source>
        <dbReference type="EMBL" id="MCI53679.1"/>
    </source>
</evidence>
<reference evidence="2 3" key="1">
    <citation type="journal article" date="2018" name="Front. Plant Sci.">
        <title>Red Clover (Trifolium pratense) and Zigzag Clover (T. medium) - A Picture of Genomic Similarities and Differences.</title>
        <authorList>
            <person name="Dluhosova J."/>
            <person name="Istvanek J."/>
            <person name="Nedelnik J."/>
            <person name="Repkova J."/>
        </authorList>
    </citation>
    <scope>NUCLEOTIDE SEQUENCE [LARGE SCALE GENOMIC DNA]</scope>
    <source>
        <strain evidence="3">cv. 10/8</strain>
        <tissue evidence="2">Leaf</tissue>
    </source>
</reference>
<evidence type="ECO:0000313" key="3">
    <source>
        <dbReference type="Proteomes" id="UP000265520"/>
    </source>
</evidence>
<feature type="non-terminal residue" evidence="2">
    <location>
        <position position="41"/>
    </location>
</feature>
<proteinExistence type="predicted"/>
<organism evidence="2 3">
    <name type="scientific">Trifolium medium</name>
    <dbReference type="NCBI Taxonomy" id="97028"/>
    <lineage>
        <taxon>Eukaryota</taxon>
        <taxon>Viridiplantae</taxon>
        <taxon>Streptophyta</taxon>
        <taxon>Embryophyta</taxon>
        <taxon>Tracheophyta</taxon>
        <taxon>Spermatophyta</taxon>
        <taxon>Magnoliopsida</taxon>
        <taxon>eudicotyledons</taxon>
        <taxon>Gunneridae</taxon>
        <taxon>Pentapetalae</taxon>
        <taxon>rosids</taxon>
        <taxon>fabids</taxon>
        <taxon>Fabales</taxon>
        <taxon>Fabaceae</taxon>
        <taxon>Papilionoideae</taxon>
        <taxon>50 kb inversion clade</taxon>
        <taxon>NPAAA clade</taxon>
        <taxon>Hologalegina</taxon>
        <taxon>IRL clade</taxon>
        <taxon>Trifolieae</taxon>
        <taxon>Trifolium</taxon>
    </lineage>
</organism>
<feature type="compositionally biased region" description="Polar residues" evidence="1">
    <location>
        <begin position="23"/>
        <end position="41"/>
    </location>
</feature>
<dbReference type="Proteomes" id="UP000265520">
    <property type="component" value="Unassembled WGS sequence"/>
</dbReference>
<dbReference type="AlphaFoldDB" id="A0A392SYB5"/>
<accession>A0A392SYB5</accession>
<name>A0A392SYB5_9FABA</name>
<sequence>MAPKQSYQWNSANSVGGRPTLYKNETTPKPSGKNWTSSTKP</sequence>